<sequence>MIFAFTISLFSIVGIIGLLLRHVPQVARMSDEELAGILQQERPLLTQAWEYMLGFVRVTWQKYLREKTYAFIVKKISQVRIVILRVEQSLFRVAARLRERTHSPKVSSAYWKDMHEWRKTTHWHKKED</sequence>
<dbReference type="STRING" id="1802128.A3H64_02780"/>
<accession>A0A1G2GTL0</accession>
<protein>
    <submittedName>
        <fullName evidence="1">Uncharacterized protein</fullName>
    </submittedName>
</protein>
<name>A0A1G2GTL0_9BACT</name>
<organism evidence="1 2">
    <name type="scientific">Candidatus Ryanbacteria bacterium RIFCSPLOWO2_02_FULL_45_11c</name>
    <dbReference type="NCBI Taxonomy" id="1802128"/>
    <lineage>
        <taxon>Bacteria</taxon>
        <taxon>Candidatus Ryaniibacteriota</taxon>
    </lineage>
</organism>
<evidence type="ECO:0000313" key="1">
    <source>
        <dbReference type="EMBL" id="OGZ53545.1"/>
    </source>
</evidence>
<reference evidence="1 2" key="1">
    <citation type="journal article" date="2016" name="Nat. Commun.">
        <title>Thousands of microbial genomes shed light on interconnected biogeochemical processes in an aquifer system.</title>
        <authorList>
            <person name="Anantharaman K."/>
            <person name="Brown C.T."/>
            <person name="Hug L.A."/>
            <person name="Sharon I."/>
            <person name="Castelle C.J."/>
            <person name="Probst A.J."/>
            <person name="Thomas B.C."/>
            <person name="Singh A."/>
            <person name="Wilkins M.J."/>
            <person name="Karaoz U."/>
            <person name="Brodie E.L."/>
            <person name="Williams K.H."/>
            <person name="Hubbard S.S."/>
            <person name="Banfield J.F."/>
        </authorList>
    </citation>
    <scope>NUCLEOTIDE SEQUENCE [LARGE SCALE GENOMIC DNA]</scope>
</reference>
<comment type="caution">
    <text evidence="1">The sequence shown here is derived from an EMBL/GenBank/DDBJ whole genome shotgun (WGS) entry which is preliminary data.</text>
</comment>
<dbReference type="AlphaFoldDB" id="A0A1G2GTL0"/>
<evidence type="ECO:0000313" key="2">
    <source>
        <dbReference type="Proteomes" id="UP000178186"/>
    </source>
</evidence>
<proteinExistence type="predicted"/>
<dbReference type="Proteomes" id="UP000178186">
    <property type="component" value="Unassembled WGS sequence"/>
</dbReference>
<dbReference type="EMBL" id="MHNY01000054">
    <property type="protein sequence ID" value="OGZ53545.1"/>
    <property type="molecule type" value="Genomic_DNA"/>
</dbReference>
<gene>
    <name evidence="1" type="ORF">A3H64_02780</name>
</gene>